<reference evidence="3" key="1">
    <citation type="submission" date="2005-09" db="EMBL/GenBank/DDBJ databases">
        <authorList>
            <person name="Mural R.J."/>
            <person name="Li P.W."/>
            <person name="Adams M.D."/>
            <person name="Amanatides P.G."/>
            <person name="Baden-Tillson H."/>
            <person name="Barnstead M."/>
            <person name="Chin S.H."/>
            <person name="Dew I."/>
            <person name="Evans C.A."/>
            <person name="Ferriera S."/>
            <person name="Flanigan M."/>
            <person name="Fosler C."/>
            <person name="Glodek A."/>
            <person name="Gu Z."/>
            <person name="Holt R.A."/>
            <person name="Jennings D."/>
            <person name="Kraft C.L."/>
            <person name="Lu F."/>
            <person name="Nguyen T."/>
            <person name="Nusskern D.R."/>
            <person name="Pfannkoch C.M."/>
            <person name="Sitter C."/>
            <person name="Sutton G.G."/>
            <person name="Venter J.C."/>
            <person name="Wang Z."/>
            <person name="Woodage T."/>
            <person name="Zheng X.H."/>
            <person name="Zhong F."/>
        </authorList>
    </citation>
    <scope>NUCLEOTIDE SEQUENCE [LARGE SCALE GENOMIC DNA]</scope>
    <source>
        <strain>BN</strain>
        <strain evidence="3">Sprague-Dawley</strain>
    </source>
</reference>
<accession>A6J543</accession>
<proteinExistence type="predicted"/>
<dbReference type="Proteomes" id="UP000234681">
    <property type="component" value="Chromosome 8"/>
</dbReference>
<evidence type="ECO:0000313" key="3">
    <source>
        <dbReference type="Proteomes" id="UP000234681"/>
    </source>
</evidence>
<organism evidence="2 3">
    <name type="scientific">Rattus norvegicus</name>
    <name type="common">Rat</name>
    <dbReference type="NCBI Taxonomy" id="10116"/>
    <lineage>
        <taxon>Eukaryota</taxon>
        <taxon>Metazoa</taxon>
        <taxon>Chordata</taxon>
        <taxon>Craniata</taxon>
        <taxon>Vertebrata</taxon>
        <taxon>Euteleostomi</taxon>
        <taxon>Mammalia</taxon>
        <taxon>Eutheria</taxon>
        <taxon>Euarchontoglires</taxon>
        <taxon>Glires</taxon>
        <taxon>Rodentia</taxon>
        <taxon>Myomorpha</taxon>
        <taxon>Muroidea</taxon>
        <taxon>Muridae</taxon>
        <taxon>Murinae</taxon>
        <taxon>Rattus</taxon>
    </lineage>
</organism>
<dbReference type="AlphaFoldDB" id="A6J543"/>
<evidence type="ECO:0000256" key="1">
    <source>
        <dbReference type="SAM" id="MobiDB-lite"/>
    </source>
</evidence>
<protein>
    <submittedName>
        <fullName evidence="2">RCG57840</fullName>
    </submittedName>
</protein>
<feature type="compositionally biased region" description="Polar residues" evidence="1">
    <location>
        <begin position="21"/>
        <end position="31"/>
    </location>
</feature>
<feature type="compositionally biased region" description="Polar residues" evidence="1">
    <location>
        <begin position="1"/>
        <end position="10"/>
    </location>
</feature>
<feature type="region of interest" description="Disordered" evidence="1">
    <location>
        <begin position="1"/>
        <end position="31"/>
    </location>
</feature>
<sequence length="31" mass="3342">MASVTASHPSLSLPKIYVPTPHSSPTDLHRN</sequence>
<gene>
    <name evidence="2" type="ORF">rCG_57840</name>
</gene>
<evidence type="ECO:0000313" key="2">
    <source>
        <dbReference type="EMBL" id="EDL95716.1"/>
    </source>
</evidence>
<name>A6J543_RAT</name>
<dbReference type="EMBL" id="CH473975">
    <property type="protein sequence ID" value="EDL95716.1"/>
    <property type="molecule type" value="Genomic_DNA"/>
</dbReference>